<dbReference type="Proteomes" id="UP000002640">
    <property type="component" value="Unassembled WGS sequence"/>
</dbReference>
<feature type="transmembrane region" description="Helical" evidence="1">
    <location>
        <begin position="70"/>
        <end position="90"/>
    </location>
</feature>
<dbReference type="EMBL" id="JH159153">
    <property type="protein sequence ID" value="EGZ20116.1"/>
    <property type="molecule type" value="Genomic_DNA"/>
</dbReference>
<feature type="chain" id="PRO_5003471853" description="EXPERA domain-containing protein" evidence="2">
    <location>
        <begin position="23"/>
        <end position="180"/>
    </location>
</feature>
<accession>G4Z3P7</accession>
<evidence type="ECO:0008006" key="5">
    <source>
        <dbReference type="Google" id="ProtNLM"/>
    </source>
</evidence>
<evidence type="ECO:0000313" key="3">
    <source>
        <dbReference type="EMBL" id="EGZ20116.1"/>
    </source>
</evidence>
<dbReference type="GeneID" id="20649138"/>
<dbReference type="AlphaFoldDB" id="G4Z3P7"/>
<dbReference type="OMA" id="LEKQWIR"/>
<keyword evidence="1" id="KW-1133">Transmembrane helix</keyword>
<protein>
    <recommendedName>
        <fullName evidence="5">EXPERA domain-containing protein</fullName>
    </recommendedName>
</protein>
<reference evidence="3 4" key="1">
    <citation type="journal article" date="2006" name="Science">
        <title>Phytophthora genome sequences uncover evolutionary origins and mechanisms of pathogenesis.</title>
        <authorList>
            <person name="Tyler B.M."/>
            <person name="Tripathy S."/>
            <person name="Zhang X."/>
            <person name="Dehal P."/>
            <person name="Jiang R.H."/>
            <person name="Aerts A."/>
            <person name="Arredondo F.D."/>
            <person name="Baxter L."/>
            <person name="Bensasson D."/>
            <person name="Beynon J.L."/>
            <person name="Chapman J."/>
            <person name="Damasceno C.M."/>
            <person name="Dorrance A.E."/>
            <person name="Dou D."/>
            <person name="Dickerman A.W."/>
            <person name="Dubchak I.L."/>
            <person name="Garbelotto M."/>
            <person name="Gijzen M."/>
            <person name="Gordon S.G."/>
            <person name="Govers F."/>
            <person name="Grunwald N.J."/>
            <person name="Huang W."/>
            <person name="Ivors K.L."/>
            <person name="Jones R.W."/>
            <person name="Kamoun S."/>
            <person name="Krampis K."/>
            <person name="Lamour K.H."/>
            <person name="Lee M.K."/>
            <person name="McDonald W.H."/>
            <person name="Medina M."/>
            <person name="Meijer H.J."/>
            <person name="Nordberg E.K."/>
            <person name="Maclean D.J."/>
            <person name="Ospina-Giraldo M.D."/>
            <person name="Morris P.F."/>
            <person name="Phuntumart V."/>
            <person name="Putnam N.H."/>
            <person name="Rash S."/>
            <person name="Rose J.K."/>
            <person name="Sakihama Y."/>
            <person name="Salamov A.A."/>
            <person name="Savidor A."/>
            <person name="Scheuring C.F."/>
            <person name="Smith B.M."/>
            <person name="Sobral B.W."/>
            <person name="Terry A."/>
            <person name="Torto-Alalibo T.A."/>
            <person name="Win J."/>
            <person name="Xu Z."/>
            <person name="Zhang H."/>
            <person name="Grigoriev I.V."/>
            <person name="Rokhsar D.S."/>
            <person name="Boore J.L."/>
        </authorList>
    </citation>
    <scope>NUCLEOTIDE SEQUENCE [LARGE SCALE GENOMIC DNA]</scope>
    <source>
        <strain evidence="3 4">P6497</strain>
    </source>
</reference>
<sequence>MTLESHLLAAALGALVPSFLLLQQLEKQWIRELPPQCSGVLDSVLWLAPDAVFPHLECLGVPGRALYVDFYVFDLLLFPLIYSTALLGLLRRLWPRRHLVWSLPLVAALCDVAENVSILQLLRQFPERWQTLEGVVSVLTRSKWVAVFSAIAFVLVGALKWMTQRGETKPKEKLNSGKRQ</sequence>
<keyword evidence="4" id="KW-1185">Reference proteome</keyword>
<feature type="transmembrane region" description="Helical" evidence="1">
    <location>
        <begin position="142"/>
        <end position="163"/>
    </location>
</feature>
<feature type="signal peptide" evidence="2">
    <location>
        <begin position="1"/>
        <end position="22"/>
    </location>
</feature>
<keyword evidence="1" id="KW-0472">Membrane</keyword>
<dbReference type="InParanoid" id="G4Z3P7"/>
<keyword evidence="2" id="KW-0732">Signal</keyword>
<evidence type="ECO:0000256" key="1">
    <source>
        <dbReference type="SAM" id="Phobius"/>
    </source>
</evidence>
<dbReference type="KEGG" id="psoj:PHYSODRAFT_350500"/>
<gene>
    <name evidence="3" type="ORF">PHYSODRAFT_350500</name>
</gene>
<evidence type="ECO:0000313" key="4">
    <source>
        <dbReference type="Proteomes" id="UP000002640"/>
    </source>
</evidence>
<organism evidence="3 4">
    <name type="scientific">Phytophthora sojae (strain P6497)</name>
    <name type="common">Soybean stem and root rot agent</name>
    <name type="synonym">Phytophthora megasperma f. sp. glycines</name>
    <dbReference type="NCBI Taxonomy" id="1094619"/>
    <lineage>
        <taxon>Eukaryota</taxon>
        <taxon>Sar</taxon>
        <taxon>Stramenopiles</taxon>
        <taxon>Oomycota</taxon>
        <taxon>Peronosporomycetes</taxon>
        <taxon>Peronosporales</taxon>
        <taxon>Peronosporaceae</taxon>
        <taxon>Phytophthora</taxon>
    </lineage>
</organism>
<dbReference type="RefSeq" id="XP_009522833.1">
    <property type="nucleotide sequence ID" value="XM_009524538.1"/>
</dbReference>
<name>G4Z3P7_PHYSP</name>
<evidence type="ECO:0000256" key="2">
    <source>
        <dbReference type="SAM" id="SignalP"/>
    </source>
</evidence>
<feature type="transmembrane region" description="Helical" evidence="1">
    <location>
        <begin position="99"/>
        <end position="122"/>
    </location>
</feature>
<keyword evidence="1" id="KW-0812">Transmembrane</keyword>
<proteinExistence type="predicted"/>